<evidence type="ECO:0008006" key="6">
    <source>
        <dbReference type="Google" id="ProtNLM"/>
    </source>
</evidence>
<feature type="transmembrane region" description="Helical" evidence="3">
    <location>
        <begin position="110"/>
        <end position="128"/>
    </location>
</feature>
<dbReference type="PANTHER" id="PTHR44227:SF3">
    <property type="entry name" value="PROTEIN O-MANNOSYL-TRANSFERASE TMTC4"/>
    <property type="match status" value="1"/>
</dbReference>
<gene>
    <name evidence="4" type="ORF">Q9L42_003510</name>
</gene>
<dbReference type="PANTHER" id="PTHR44227">
    <property type="match status" value="1"/>
</dbReference>
<evidence type="ECO:0000256" key="3">
    <source>
        <dbReference type="SAM" id="Phobius"/>
    </source>
</evidence>
<feature type="transmembrane region" description="Helical" evidence="3">
    <location>
        <begin position="198"/>
        <end position="215"/>
    </location>
</feature>
<feature type="transmembrane region" description="Helical" evidence="3">
    <location>
        <begin position="353"/>
        <end position="373"/>
    </location>
</feature>
<evidence type="ECO:0000313" key="4">
    <source>
        <dbReference type="EMBL" id="XBS21200.1"/>
    </source>
</evidence>
<organism evidence="4 5">
    <name type="scientific">Methylomarinum roseum</name>
    <dbReference type="NCBI Taxonomy" id="3067653"/>
    <lineage>
        <taxon>Bacteria</taxon>
        <taxon>Pseudomonadati</taxon>
        <taxon>Pseudomonadota</taxon>
        <taxon>Gammaproteobacteria</taxon>
        <taxon>Methylococcales</taxon>
        <taxon>Methylococcaceae</taxon>
        <taxon>Methylomarinum</taxon>
    </lineage>
</organism>
<name>A0AAU7NW74_9GAMM</name>
<sequence length="671" mass="74627">MANEQHKISFHSHLKALALSPVIIYSLICLLIISAYWPSLNGPLVFDDQLNITENPGVAIEDLSIDSLKKALLSNESGRLKRILPALSFGVNYYFSGGFAETFIFKTTNLVIHIINTALLFWLAWLLTPKLLATKDAGSHGVLMAALIASVWALHPLQLTPVTYVVQRMTSMAATFMLLGLCVFVIGRLRYQRGQSGGMAWMYAGVIGGTLLGLMCKENAALLPLYVVAIETTLLSHGGQDRRLGDRRSLWLFYAITVILPVVAGLIYCFVYPGNILSGYLARPFSLSERLLTEARVLWFYLSMLAAPDITVMGLFHDDLSLSKGWLSPWTTLVAVIAWLVVVLLALRLRKSAPVFAFAVFWYLLGHSMESSFIPLKLIYEHRNYMPVIGPIVLFVVYGAKFVNQFGNTNIVTAGLTGILIAGLYSASHARAEFWRSENSFIASIAANHPLSANSQYLYGEVLYKKLRDPFQAYPYYFRAAQLQPDEVGFLISVAMVTPPEAMAALKKQQASELIDPDHITEMLRQRPISAWGLRALDVAGRCIKAKHASCASHVDIVRQWLNAAIINPRLGKAKRHYFTNHLFDIEMGYGLYHQALKTVLKARQKAPSFARYELMLADALAATAHYQQALTILTNLERRHDRQGDALRTSAQRMKAVIVRLAAQHAAPAS</sequence>
<feature type="transmembrane region" description="Helical" evidence="3">
    <location>
        <begin position="140"/>
        <end position="159"/>
    </location>
</feature>
<evidence type="ECO:0000313" key="5">
    <source>
        <dbReference type="Proteomes" id="UP001225378"/>
    </source>
</evidence>
<accession>A0AAU7NW74</accession>
<keyword evidence="3" id="KW-1133">Transmembrane helix</keyword>
<dbReference type="Proteomes" id="UP001225378">
    <property type="component" value="Chromosome"/>
</dbReference>
<keyword evidence="1" id="KW-0677">Repeat</keyword>
<proteinExistence type="predicted"/>
<dbReference type="EMBL" id="CP157743">
    <property type="protein sequence ID" value="XBS21200.1"/>
    <property type="molecule type" value="Genomic_DNA"/>
</dbReference>
<dbReference type="KEGG" id="mech:Q9L42_003510"/>
<keyword evidence="3" id="KW-0812">Transmembrane</keyword>
<keyword evidence="5" id="KW-1185">Reference proteome</keyword>
<protein>
    <recommendedName>
        <fullName evidence="6">Tetratricopeptide repeat protein</fullName>
    </recommendedName>
</protein>
<feature type="transmembrane region" description="Helical" evidence="3">
    <location>
        <begin position="251"/>
        <end position="277"/>
    </location>
</feature>
<feature type="transmembrane region" description="Helical" evidence="3">
    <location>
        <begin position="328"/>
        <end position="347"/>
    </location>
</feature>
<feature type="transmembrane region" description="Helical" evidence="3">
    <location>
        <begin position="16"/>
        <end position="37"/>
    </location>
</feature>
<reference evidence="4 5" key="1">
    <citation type="journal article" date="2024" name="Microbiology">
        <title>Methylomarinum rosea sp. nov., a novel halophilic methanotrophic bacterium from the hypersaline Lake Elton.</title>
        <authorList>
            <person name="Suleimanov R.Z."/>
            <person name="Oshkin I.Y."/>
            <person name="Danilova O.V."/>
            <person name="Suzina N.E."/>
            <person name="Dedysh S.N."/>
        </authorList>
    </citation>
    <scope>NUCLEOTIDE SEQUENCE [LARGE SCALE GENOMIC DNA]</scope>
    <source>
        <strain evidence="4 5">Ch1-1</strain>
    </source>
</reference>
<feature type="transmembrane region" description="Helical" evidence="3">
    <location>
        <begin position="297"/>
        <end position="316"/>
    </location>
</feature>
<dbReference type="RefSeq" id="WP_349431914.1">
    <property type="nucleotide sequence ID" value="NZ_CP157743.1"/>
</dbReference>
<feature type="transmembrane region" description="Helical" evidence="3">
    <location>
        <begin position="165"/>
        <end position="186"/>
    </location>
</feature>
<keyword evidence="3" id="KW-0472">Membrane</keyword>
<feature type="transmembrane region" description="Helical" evidence="3">
    <location>
        <begin position="385"/>
        <end position="403"/>
    </location>
</feature>
<feature type="transmembrane region" description="Helical" evidence="3">
    <location>
        <begin position="409"/>
        <end position="427"/>
    </location>
</feature>
<keyword evidence="2" id="KW-0802">TPR repeat</keyword>
<evidence type="ECO:0000256" key="1">
    <source>
        <dbReference type="ARBA" id="ARBA00022737"/>
    </source>
</evidence>
<evidence type="ECO:0000256" key="2">
    <source>
        <dbReference type="ARBA" id="ARBA00022803"/>
    </source>
</evidence>
<dbReference type="AlphaFoldDB" id="A0AAU7NW74"/>
<dbReference type="InterPro" id="IPR052346">
    <property type="entry name" value="O-mannosyl-transferase_TMTC"/>
</dbReference>